<evidence type="ECO:0000313" key="1">
    <source>
        <dbReference type="EMBL" id="GIY45781.1"/>
    </source>
</evidence>
<name>A0AAV4TL36_9ARAC</name>
<gene>
    <name evidence="1" type="ORF">CDAR_544131</name>
</gene>
<reference evidence="1 2" key="1">
    <citation type="submission" date="2021-06" db="EMBL/GenBank/DDBJ databases">
        <title>Caerostris darwini draft genome.</title>
        <authorList>
            <person name="Kono N."/>
            <person name="Arakawa K."/>
        </authorList>
    </citation>
    <scope>NUCLEOTIDE SEQUENCE [LARGE SCALE GENOMIC DNA]</scope>
</reference>
<accession>A0AAV4TL36</accession>
<proteinExistence type="predicted"/>
<dbReference type="Proteomes" id="UP001054837">
    <property type="component" value="Unassembled WGS sequence"/>
</dbReference>
<comment type="caution">
    <text evidence="1">The sequence shown here is derived from an EMBL/GenBank/DDBJ whole genome shotgun (WGS) entry which is preliminary data.</text>
</comment>
<protein>
    <submittedName>
        <fullName evidence="1">Uncharacterized protein</fullName>
    </submittedName>
</protein>
<dbReference type="AlphaFoldDB" id="A0AAV4TL36"/>
<organism evidence="1 2">
    <name type="scientific">Caerostris darwini</name>
    <dbReference type="NCBI Taxonomy" id="1538125"/>
    <lineage>
        <taxon>Eukaryota</taxon>
        <taxon>Metazoa</taxon>
        <taxon>Ecdysozoa</taxon>
        <taxon>Arthropoda</taxon>
        <taxon>Chelicerata</taxon>
        <taxon>Arachnida</taxon>
        <taxon>Araneae</taxon>
        <taxon>Araneomorphae</taxon>
        <taxon>Entelegynae</taxon>
        <taxon>Araneoidea</taxon>
        <taxon>Araneidae</taxon>
        <taxon>Caerostris</taxon>
    </lineage>
</organism>
<keyword evidence="2" id="KW-1185">Reference proteome</keyword>
<sequence length="95" mass="10729">MGHDRFSNPQKEIEGYLTLGRKRKTLLSIVLNMHPLGRIKSIKLLEDTECVRPAASTQTGWSPGRSTIRLLPGVRERGGWKGVCRRFSESACRVH</sequence>
<dbReference type="EMBL" id="BPLQ01009658">
    <property type="protein sequence ID" value="GIY45781.1"/>
    <property type="molecule type" value="Genomic_DNA"/>
</dbReference>
<evidence type="ECO:0000313" key="2">
    <source>
        <dbReference type="Proteomes" id="UP001054837"/>
    </source>
</evidence>